<keyword evidence="1" id="KW-1133">Transmembrane helix</keyword>
<dbReference type="HOGENOM" id="CLU_982231_0_0_9"/>
<keyword evidence="3" id="KW-1185">Reference proteome</keyword>
<dbReference type="AlphaFoldDB" id="C8WVT6"/>
<keyword evidence="1" id="KW-0472">Membrane</keyword>
<feature type="transmembrane region" description="Helical" evidence="1">
    <location>
        <begin position="250"/>
        <end position="273"/>
    </location>
</feature>
<reference evidence="2 3" key="2">
    <citation type="journal article" date="2010" name="Stand. Genomic Sci.">
        <title>Complete genome sequence of Alicyclobacillus acidocaldarius type strain (104-IA).</title>
        <authorList>
            <person name="Mavromatis K."/>
            <person name="Sikorski J."/>
            <person name="Lapidus A."/>
            <person name="Glavina Del Rio T."/>
            <person name="Copeland A."/>
            <person name="Tice H."/>
            <person name="Cheng J.F."/>
            <person name="Lucas S."/>
            <person name="Chen F."/>
            <person name="Nolan M."/>
            <person name="Bruce D."/>
            <person name="Goodwin L."/>
            <person name="Pitluck S."/>
            <person name="Ivanova N."/>
            <person name="Ovchinnikova G."/>
            <person name="Pati A."/>
            <person name="Chen A."/>
            <person name="Palaniappan K."/>
            <person name="Land M."/>
            <person name="Hauser L."/>
            <person name="Chang Y.J."/>
            <person name="Jeffries C.D."/>
            <person name="Chain P."/>
            <person name="Meincke L."/>
            <person name="Sims D."/>
            <person name="Chertkov O."/>
            <person name="Han C."/>
            <person name="Brettin T."/>
            <person name="Detter J.C."/>
            <person name="Wahrenburg C."/>
            <person name="Rohde M."/>
            <person name="Pukall R."/>
            <person name="Goker M."/>
            <person name="Bristow J."/>
            <person name="Eisen J.A."/>
            <person name="Markowitz V."/>
            <person name="Hugenholtz P."/>
            <person name="Klenk H.P."/>
            <person name="Kyrpides N.C."/>
        </authorList>
    </citation>
    <scope>NUCLEOTIDE SEQUENCE [LARGE SCALE GENOMIC DNA]</scope>
    <source>
        <strain evidence="3">ATCC 27009 / DSM 446 / BCRC 14685 / JCM 5260 / KCTC 1825 / NBRC 15652 / NCIMB 11725 / NRRL B-14509 / 104-IA</strain>
    </source>
</reference>
<gene>
    <name evidence="2" type="ordered locus">Aaci_1177</name>
</gene>
<evidence type="ECO:0000313" key="3">
    <source>
        <dbReference type="Proteomes" id="UP000001917"/>
    </source>
</evidence>
<organism evidence="2 3">
    <name type="scientific">Alicyclobacillus acidocaldarius subsp. acidocaldarius (strain ATCC 27009 / DSM 446 / BCRC 14685 / JCM 5260 / KCTC 1825 / NBRC 15652 / NCIMB 11725 / NRRL B-14509 / 104-IA)</name>
    <name type="common">Bacillus acidocaldarius</name>
    <dbReference type="NCBI Taxonomy" id="521098"/>
    <lineage>
        <taxon>Bacteria</taxon>
        <taxon>Bacillati</taxon>
        <taxon>Bacillota</taxon>
        <taxon>Bacilli</taxon>
        <taxon>Bacillales</taxon>
        <taxon>Alicyclobacillaceae</taxon>
        <taxon>Alicyclobacillus</taxon>
    </lineage>
</organism>
<proteinExistence type="predicted"/>
<reference evidence="3" key="1">
    <citation type="submission" date="2009-09" db="EMBL/GenBank/DDBJ databases">
        <title>The complete chromosome of Alicyclobacillus acidocaldarius subsp. acidocaldarius DSM 446.</title>
        <authorList>
            <consortium name="US DOE Joint Genome Institute (JGI-PGF)"/>
            <person name="Lucas S."/>
            <person name="Copeland A."/>
            <person name="Lapidus A."/>
            <person name="Glavina del Rio T."/>
            <person name="Dalin E."/>
            <person name="Tice H."/>
            <person name="Bruce D."/>
            <person name="Goodwin L."/>
            <person name="Pitluck S."/>
            <person name="Kyrpides N."/>
            <person name="Mavromatis K."/>
            <person name="Ivanova N."/>
            <person name="Ovchinnikova G."/>
            <person name="Chertkov O."/>
            <person name="Sims D."/>
            <person name="Brettin T."/>
            <person name="Detter J.C."/>
            <person name="Han C."/>
            <person name="Larimer F."/>
            <person name="Land M."/>
            <person name="Hauser L."/>
            <person name="Markowitz V."/>
            <person name="Cheng J.-F."/>
            <person name="Hugenholtz P."/>
            <person name="Woyke T."/>
            <person name="Wu D."/>
            <person name="Pukall R."/>
            <person name="Klenk H.-P."/>
            <person name="Eisen J.A."/>
        </authorList>
    </citation>
    <scope>NUCLEOTIDE SEQUENCE [LARGE SCALE GENOMIC DNA]</scope>
    <source>
        <strain evidence="3">ATCC 27009 / DSM 446 / BCRC 14685 / JCM 5260 / KCTC 1825 / NBRC 15652 / NCIMB 11725 / NRRL B-14509 / 104-IA</strain>
    </source>
</reference>
<dbReference type="KEGG" id="aac:Aaci_1177"/>
<feature type="transmembrane region" description="Helical" evidence="1">
    <location>
        <begin position="78"/>
        <end position="111"/>
    </location>
</feature>
<keyword evidence="1" id="KW-0812">Transmembrane</keyword>
<name>C8WVT6_ALIAD</name>
<evidence type="ECO:0000313" key="2">
    <source>
        <dbReference type="EMBL" id="ACV58208.1"/>
    </source>
</evidence>
<dbReference type="STRING" id="521098.Aaci_1177"/>
<dbReference type="PANTHER" id="PTHR35007:SF2">
    <property type="entry name" value="PILUS ASSEMBLE PROTEIN"/>
    <property type="match status" value="1"/>
</dbReference>
<sequence>MVALLIGCLGCLSVLVVVWGWASAREEEERLRVQSVRGSYKHQAKKKGFLESLHQNMVFFAREIGHPEWADIAYRVSFAMPLLVAAILFVIGWYWAMPLSLCAFFLPYFYLNRVYKRARLLLKRQLRQARLLIALLTEAGAPIERSIAAAESVTSHPLKPYLRDVSIAIGASEDAKDAGMRVQTVVEAFMGMAERLHLPEATQFAQLLTQSARYNTPLVDMMFTSLDIEERIRDTEAELRYNNAISKISYISTLGLGIPVFGYLFLAVFSYALQILGNGFGISL</sequence>
<protein>
    <submittedName>
        <fullName evidence="2">Flp pilus assembly protein TadB-like protein</fullName>
    </submittedName>
</protein>
<dbReference type="EMBL" id="CP001727">
    <property type="protein sequence ID" value="ACV58208.1"/>
    <property type="molecule type" value="Genomic_DNA"/>
</dbReference>
<dbReference type="eggNOG" id="COG2064">
    <property type="taxonomic scope" value="Bacteria"/>
</dbReference>
<accession>C8WVT6</accession>
<dbReference type="Proteomes" id="UP000001917">
    <property type="component" value="Chromosome"/>
</dbReference>
<dbReference type="PANTHER" id="PTHR35007">
    <property type="entry name" value="INTEGRAL MEMBRANE PROTEIN-RELATED"/>
    <property type="match status" value="1"/>
</dbReference>
<evidence type="ECO:0000256" key="1">
    <source>
        <dbReference type="SAM" id="Phobius"/>
    </source>
</evidence>